<dbReference type="InterPro" id="IPR032687">
    <property type="entry name" value="AraC-type_N"/>
</dbReference>
<dbReference type="Gene3D" id="1.10.10.60">
    <property type="entry name" value="Homeodomain-like"/>
    <property type="match status" value="1"/>
</dbReference>
<dbReference type="PANTHER" id="PTHR47894">
    <property type="entry name" value="HTH-TYPE TRANSCRIPTIONAL REGULATOR GADX"/>
    <property type="match status" value="1"/>
</dbReference>
<keyword evidence="6" id="KW-1185">Reference proteome</keyword>
<dbReference type="SMART" id="SM00342">
    <property type="entry name" value="HTH_ARAC"/>
    <property type="match status" value="1"/>
</dbReference>
<evidence type="ECO:0000313" key="6">
    <source>
        <dbReference type="Proteomes" id="UP001238603"/>
    </source>
</evidence>
<evidence type="ECO:0000256" key="3">
    <source>
        <dbReference type="ARBA" id="ARBA00023163"/>
    </source>
</evidence>
<organism evidence="5 6">
    <name type="scientific">Roseateles subflavus</name>
    <dbReference type="NCBI Taxonomy" id="3053353"/>
    <lineage>
        <taxon>Bacteria</taxon>
        <taxon>Pseudomonadati</taxon>
        <taxon>Pseudomonadota</taxon>
        <taxon>Betaproteobacteria</taxon>
        <taxon>Burkholderiales</taxon>
        <taxon>Sphaerotilaceae</taxon>
        <taxon>Roseateles</taxon>
    </lineage>
</organism>
<evidence type="ECO:0000313" key="5">
    <source>
        <dbReference type="EMBL" id="MDL5031741.1"/>
    </source>
</evidence>
<dbReference type="Pfam" id="PF12833">
    <property type="entry name" value="HTH_18"/>
    <property type="match status" value="1"/>
</dbReference>
<evidence type="ECO:0000256" key="2">
    <source>
        <dbReference type="ARBA" id="ARBA00023125"/>
    </source>
</evidence>
<proteinExistence type="predicted"/>
<dbReference type="InterPro" id="IPR009057">
    <property type="entry name" value="Homeodomain-like_sf"/>
</dbReference>
<dbReference type="PANTHER" id="PTHR47894:SF1">
    <property type="entry name" value="HTH-TYPE TRANSCRIPTIONAL REGULATOR VQSM"/>
    <property type="match status" value="1"/>
</dbReference>
<accession>A0ABT7LFV9</accession>
<gene>
    <name evidence="5" type="ORF">QRD43_07455</name>
</gene>
<keyword evidence="3" id="KW-0804">Transcription</keyword>
<dbReference type="SUPFAM" id="SSF46689">
    <property type="entry name" value="Homeodomain-like"/>
    <property type="match status" value="1"/>
</dbReference>
<dbReference type="Proteomes" id="UP001238603">
    <property type="component" value="Unassembled WGS sequence"/>
</dbReference>
<dbReference type="EMBL" id="JASVDS010000002">
    <property type="protein sequence ID" value="MDL5031741.1"/>
    <property type="molecule type" value="Genomic_DNA"/>
</dbReference>
<keyword evidence="2" id="KW-0238">DNA-binding</keyword>
<name>A0ABT7LFV9_9BURK</name>
<protein>
    <submittedName>
        <fullName evidence="5">AraC family transcriptional regulator</fullName>
    </submittedName>
</protein>
<dbReference type="Pfam" id="PF12625">
    <property type="entry name" value="Arabinose_bd"/>
    <property type="match status" value="1"/>
</dbReference>
<comment type="caution">
    <text evidence="5">The sequence shown here is derived from an EMBL/GenBank/DDBJ whole genome shotgun (WGS) entry which is preliminary data.</text>
</comment>
<reference evidence="5 6" key="1">
    <citation type="submission" date="2023-06" db="EMBL/GenBank/DDBJ databases">
        <title>Pelomonas sp. APW6 16S ribosomal RNA gene genome sequencing and assembly.</title>
        <authorList>
            <person name="Woo H."/>
        </authorList>
    </citation>
    <scope>NUCLEOTIDE SEQUENCE [LARGE SCALE GENOMIC DNA]</scope>
    <source>
        <strain evidence="5 6">APW6</strain>
    </source>
</reference>
<evidence type="ECO:0000259" key="4">
    <source>
        <dbReference type="PROSITE" id="PS01124"/>
    </source>
</evidence>
<evidence type="ECO:0000256" key="1">
    <source>
        <dbReference type="ARBA" id="ARBA00023015"/>
    </source>
</evidence>
<dbReference type="InterPro" id="IPR018060">
    <property type="entry name" value="HTH_AraC"/>
</dbReference>
<feature type="domain" description="HTH araC/xylS-type" evidence="4">
    <location>
        <begin position="238"/>
        <end position="339"/>
    </location>
</feature>
<keyword evidence="1" id="KW-0805">Transcription regulation</keyword>
<sequence>MNARPAPPPAPALTVGIEFALNLLSGLRRRGIDGSELLLEAGIAPEALHQPGARIATLQLATLLRTLIERHDDEVLGMLSRPSKRGSFALQVRAGIGASTLAQAIRRIAHVFGLLHDDLSLELIQDAGLKGVRLQFHNAEVAANPHLHELVLRVYWRLFAWLVGGQLPVVRFDFAYGRPPYSDGYGPIFPAPWRFDMPHSAMWFEGERLQLPVCRDEAALRRFMADVPVQVILPRRDAGTSGRVRSHLQRTQPLWPDLDRTAAALHVSVSTLQRRLAAEGSSFQALKDQLRREVAIYRLHTSDVPLSKLAAELGFSDTAAFQRAFKGWTGMAAGGYRRAKG</sequence>
<dbReference type="PROSITE" id="PS01124">
    <property type="entry name" value="HTH_ARAC_FAMILY_2"/>
    <property type="match status" value="1"/>
</dbReference>